<gene>
    <name evidence="9" type="ORF">A0U93_06825</name>
</gene>
<dbReference type="AlphaFoldDB" id="A0A1U9KPE4"/>
<evidence type="ECO:0000256" key="6">
    <source>
        <dbReference type="ARBA" id="ARBA00022741"/>
    </source>
</evidence>
<comment type="catalytic activity">
    <reaction evidence="1">
        <text>ATP + protein L-histidine = ADP + protein N-phospho-L-histidine.</text>
        <dbReference type="EC" id="2.7.13.3"/>
    </reaction>
</comment>
<dbReference type="RefSeq" id="WP_077806683.1">
    <property type="nucleotide sequence ID" value="NZ_BJXS01000002.1"/>
</dbReference>
<dbReference type="PANTHER" id="PTHR41523">
    <property type="entry name" value="TWO-COMPONENT SYSTEM SENSOR PROTEIN"/>
    <property type="match status" value="1"/>
</dbReference>
<accession>A0A1U9KPE4</accession>
<dbReference type="SUPFAM" id="SSF55785">
    <property type="entry name" value="PYP-like sensor domain (PAS domain)"/>
    <property type="match status" value="1"/>
</dbReference>
<dbReference type="InterPro" id="IPR035965">
    <property type="entry name" value="PAS-like_dom_sf"/>
</dbReference>
<dbReference type="SMART" id="SM00065">
    <property type="entry name" value="GAF"/>
    <property type="match status" value="1"/>
</dbReference>
<dbReference type="PANTHER" id="PTHR41523:SF7">
    <property type="entry name" value="HISTIDINE KINASE"/>
    <property type="match status" value="1"/>
</dbReference>
<dbReference type="InterPro" id="IPR036890">
    <property type="entry name" value="HATPase_C_sf"/>
</dbReference>
<evidence type="ECO:0000313" key="9">
    <source>
        <dbReference type="EMBL" id="AQS87691.1"/>
    </source>
</evidence>
<dbReference type="Pfam" id="PF01590">
    <property type="entry name" value="GAF"/>
    <property type="match status" value="1"/>
</dbReference>
<dbReference type="OrthoDB" id="341208at2"/>
<organism evidence="9 10">
    <name type="scientific">Neoasaia chiangmaiensis</name>
    <dbReference type="NCBI Taxonomy" id="320497"/>
    <lineage>
        <taxon>Bacteria</taxon>
        <taxon>Pseudomonadati</taxon>
        <taxon>Pseudomonadota</taxon>
        <taxon>Alphaproteobacteria</taxon>
        <taxon>Acetobacterales</taxon>
        <taxon>Acetobacteraceae</taxon>
        <taxon>Neoasaia</taxon>
    </lineage>
</organism>
<dbReference type="EMBL" id="CP014691">
    <property type="protein sequence ID" value="AQS87691.1"/>
    <property type="molecule type" value="Genomic_DNA"/>
</dbReference>
<evidence type="ECO:0000313" key="10">
    <source>
        <dbReference type="Proteomes" id="UP000188604"/>
    </source>
</evidence>
<keyword evidence="4" id="KW-0808">Transferase</keyword>
<keyword evidence="6" id="KW-0547">Nucleotide-binding</keyword>
<dbReference type="InterPro" id="IPR000700">
    <property type="entry name" value="PAS-assoc_C"/>
</dbReference>
<reference evidence="9 10" key="1">
    <citation type="submission" date="2016-03" db="EMBL/GenBank/DDBJ databases">
        <title>Acetic acid bacteria sequencing.</title>
        <authorList>
            <person name="Brandt J."/>
            <person name="Jakob F."/>
            <person name="Vogel R.F."/>
        </authorList>
    </citation>
    <scope>NUCLEOTIDE SEQUENCE [LARGE SCALE GENOMIC DNA]</scope>
    <source>
        <strain evidence="9 10">NBRC 101099</strain>
    </source>
</reference>
<sequence length="660" mass="73341">MKKRQTRIATEPDVDSELDDYLIAAAALCRTPIAALRFSTQNRSHIVVHSTSAHEDAPIRAWIDAFLTKCDAPHAIDDPSRHPSAHHDDATPDCHVPRFCAGCPLPGSDDNRPDILCVFDAASRPSDISEQETAGLAALARRIRHALDVRKAEKQRASREVDEARRLIASERAHRALLQHYQTQQDAGIAGGIGTFELDLQTERMSVSPQMCRLFGLPIRARYPLHAFVRLVVPDDLPLVWGAGEMRAGKGALQVIYRIRRANDGAERWLVRRGSFEGDEGRPRRMIGTIHDITKEREAADRLNALITIGDRLRDAFDRQSVTDIVTQGLGETLRVGRVGYARYDADQKHFTVERCWHPPTMPPFGESAIEADFPITIRFLSGGSMLTFDDVDSVSWLQGERDVYRRHGVRAGISIPFIEHGALSGILFIHNPDPRQWLEREMNFVRAIADRLDIAMAGLKAHEQQQTINEEISHRLKNTLMLVQALAHQSLRDVADREAVKTFSSRLITLSSAHDILMKKNWQSSNLCMLAERVLGKLGFDTRRILLEGPDVQLGPNTTTALSMVLHELTTNAMKFGSLSKDSGQVRVVWHIDATSVPPTLHLRWKESGGPPVTPPAQTGTGSRVLKNGLGGGGGLRLNFEPDGVCAELWVPLDHAMKA</sequence>
<dbReference type="Pfam" id="PF08447">
    <property type="entry name" value="PAS_3"/>
    <property type="match status" value="1"/>
</dbReference>
<dbReference type="STRING" id="320497.A0U93_06825"/>
<keyword evidence="5" id="KW-0677">Repeat</keyword>
<dbReference type="Gene3D" id="3.30.450.40">
    <property type="match status" value="1"/>
</dbReference>
<dbReference type="Proteomes" id="UP000188604">
    <property type="component" value="Chromosome"/>
</dbReference>
<dbReference type="Gene3D" id="3.30.565.10">
    <property type="entry name" value="Histidine kinase-like ATPase, C-terminal domain"/>
    <property type="match status" value="1"/>
</dbReference>
<dbReference type="Gene3D" id="3.30.450.20">
    <property type="entry name" value="PAS domain"/>
    <property type="match status" value="1"/>
</dbReference>
<evidence type="ECO:0000256" key="7">
    <source>
        <dbReference type="ARBA" id="ARBA00022777"/>
    </source>
</evidence>
<dbReference type="PROSITE" id="PS50113">
    <property type="entry name" value="PAC"/>
    <property type="match status" value="1"/>
</dbReference>
<proteinExistence type="predicted"/>
<dbReference type="GO" id="GO:0005524">
    <property type="term" value="F:ATP binding"/>
    <property type="evidence" value="ECO:0007669"/>
    <property type="project" value="UniProtKB-KW"/>
</dbReference>
<dbReference type="KEGG" id="nch:A0U93_06825"/>
<evidence type="ECO:0000256" key="3">
    <source>
        <dbReference type="ARBA" id="ARBA00022553"/>
    </source>
</evidence>
<dbReference type="InterPro" id="IPR003018">
    <property type="entry name" value="GAF"/>
</dbReference>
<dbReference type="SUPFAM" id="SSF55781">
    <property type="entry name" value="GAF domain-like"/>
    <property type="match status" value="1"/>
</dbReference>
<protein>
    <recommendedName>
        <fullName evidence="2">histidine kinase</fullName>
        <ecNumber evidence="2">2.7.13.3</ecNumber>
    </recommendedName>
</protein>
<evidence type="ECO:0000256" key="5">
    <source>
        <dbReference type="ARBA" id="ARBA00022737"/>
    </source>
</evidence>
<evidence type="ECO:0000256" key="2">
    <source>
        <dbReference type="ARBA" id="ARBA00012438"/>
    </source>
</evidence>
<name>A0A1U9KPE4_9PROT</name>
<keyword evidence="10" id="KW-1185">Reference proteome</keyword>
<dbReference type="SMART" id="SM00911">
    <property type="entry name" value="HWE_HK"/>
    <property type="match status" value="1"/>
</dbReference>
<evidence type="ECO:0000256" key="1">
    <source>
        <dbReference type="ARBA" id="ARBA00000085"/>
    </source>
</evidence>
<dbReference type="InterPro" id="IPR011102">
    <property type="entry name" value="Sig_transdc_His_kinase_HWE"/>
</dbReference>
<keyword evidence="3" id="KW-0597">Phosphoprotein</keyword>
<evidence type="ECO:0000256" key="4">
    <source>
        <dbReference type="ARBA" id="ARBA00022679"/>
    </source>
</evidence>
<dbReference type="InterPro" id="IPR013655">
    <property type="entry name" value="PAS_fold_3"/>
</dbReference>
<dbReference type="GO" id="GO:0004673">
    <property type="term" value="F:protein histidine kinase activity"/>
    <property type="evidence" value="ECO:0007669"/>
    <property type="project" value="UniProtKB-EC"/>
</dbReference>
<evidence type="ECO:0000256" key="8">
    <source>
        <dbReference type="ARBA" id="ARBA00022840"/>
    </source>
</evidence>
<keyword evidence="8" id="KW-0067">ATP-binding</keyword>
<dbReference type="EC" id="2.7.13.3" evidence="2"/>
<keyword evidence="7" id="KW-0418">Kinase</keyword>
<dbReference type="Pfam" id="PF07536">
    <property type="entry name" value="HWE_HK"/>
    <property type="match status" value="1"/>
</dbReference>
<dbReference type="InterPro" id="IPR029016">
    <property type="entry name" value="GAF-like_dom_sf"/>
</dbReference>